<dbReference type="Proteomes" id="UP000835052">
    <property type="component" value="Unassembled WGS sequence"/>
</dbReference>
<dbReference type="Pfam" id="PF00620">
    <property type="entry name" value="RhoGAP"/>
    <property type="match status" value="1"/>
</dbReference>
<reference evidence="7" key="1">
    <citation type="submission" date="2020-10" db="EMBL/GenBank/DDBJ databases">
        <authorList>
            <person name="Kikuchi T."/>
        </authorList>
    </citation>
    <scope>NUCLEOTIDE SEQUENCE</scope>
    <source>
        <strain evidence="7">NKZ352</strain>
    </source>
</reference>
<feature type="compositionally biased region" description="Acidic residues" evidence="4">
    <location>
        <begin position="434"/>
        <end position="458"/>
    </location>
</feature>
<name>A0A8S1H9G4_9PELO</name>
<dbReference type="InterPro" id="IPR027267">
    <property type="entry name" value="AH/BAR_dom_sf"/>
</dbReference>
<dbReference type="GO" id="GO:0051056">
    <property type="term" value="P:regulation of small GTPase mediated signal transduction"/>
    <property type="evidence" value="ECO:0007669"/>
    <property type="project" value="UniProtKB-ARBA"/>
</dbReference>
<dbReference type="GO" id="GO:0046872">
    <property type="term" value="F:metal ion binding"/>
    <property type="evidence" value="ECO:0007669"/>
    <property type="project" value="UniProtKB-KW"/>
</dbReference>
<evidence type="ECO:0000259" key="5">
    <source>
        <dbReference type="PROSITE" id="PS50081"/>
    </source>
</evidence>
<dbReference type="AlphaFoldDB" id="A0A8S1H9G4"/>
<dbReference type="InterPro" id="IPR002219">
    <property type="entry name" value="PKC_DAG/PE"/>
</dbReference>
<dbReference type="PANTHER" id="PTHR15228">
    <property type="entry name" value="SPERMATHECAL PHYSIOLOGY VARIANT"/>
    <property type="match status" value="1"/>
</dbReference>
<dbReference type="InterPro" id="IPR008936">
    <property type="entry name" value="Rho_GTPase_activation_prot"/>
</dbReference>
<feature type="compositionally biased region" description="Acidic residues" evidence="4">
    <location>
        <begin position="544"/>
        <end position="559"/>
    </location>
</feature>
<evidence type="ECO:0008006" key="9">
    <source>
        <dbReference type="Google" id="ProtNLM"/>
    </source>
</evidence>
<keyword evidence="2" id="KW-0479">Metal-binding</keyword>
<evidence type="ECO:0000256" key="2">
    <source>
        <dbReference type="ARBA" id="ARBA00022723"/>
    </source>
</evidence>
<dbReference type="PROSITE" id="PS50081">
    <property type="entry name" value="ZF_DAG_PE_2"/>
    <property type="match status" value="1"/>
</dbReference>
<keyword evidence="8" id="KW-1185">Reference proteome</keyword>
<proteinExistence type="predicted"/>
<dbReference type="CDD" id="cd00159">
    <property type="entry name" value="RhoGAP"/>
    <property type="match status" value="1"/>
</dbReference>
<feature type="compositionally biased region" description="Basic and acidic residues" evidence="4">
    <location>
        <begin position="487"/>
        <end position="499"/>
    </location>
</feature>
<dbReference type="SUPFAM" id="SSF57889">
    <property type="entry name" value="Cysteine-rich domain"/>
    <property type="match status" value="1"/>
</dbReference>
<gene>
    <name evidence="7" type="ORF">CAUJ_LOCUS8003</name>
</gene>
<accession>A0A8S1H9G4</accession>
<feature type="region of interest" description="Disordered" evidence="4">
    <location>
        <begin position="427"/>
        <end position="561"/>
    </location>
</feature>
<dbReference type="InterPro" id="IPR000198">
    <property type="entry name" value="RhoGAP_dom"/>
</dbReference>
<dbReference type="OrthoDB" id="79452at2759"/>
<dbReference type="GO" id="GO:0005096">
    <property type="term" value="F:GTPase activator activity"/>
    <property type="evidence" value="ECO:0007669"/>
    <property type="project" value="UniProtKB-KW"/>
</dbReference>
<dbReference type="Gene3D" id="3.30.60.20">
    <property type="match status" value="1"/>
</dbReference>
<dbReference type="SUPFAM" id="SSF48350">
    <property type="entry name" value="GTPase activation domain, GAP"/>
    <property type="match status" value="1"/>
</dbReference>
<protein>
    <recommendedName>
        <fullName evidence="9">RhoGAP domain protein</fullName>
    </recommendedName>
</protein>
<keyword evidence="3" id="KW-0862">Zinc</keyword>
<organism evidence="7 8">
    <name type="scientific">Caenorhabditis auriculariae</name>
    <dbReference type="NCBI Taxonomy" id="2777116"/>
    <lineage>
        <taxon>Eukaryota</taxon>
        <taxon>Metazoa</taxon>
        <taxon>Ecdysozoa</taxon>
        <taxon>Nematoda</taxon>
        <taxon>Chromadorea</taxon>
        <taxon>Rhabditida</taxon>
        <taxon>Rhabditina</taxon>
        <taxon>Rhabditomorpha</taxon>
        <taxon>Rhabditoidea</taxon>
        <taxon>Rhabditidae</taxon>
        <taxon>Peloderinae</taxon>
        <taxon>Caenorhabditis</taxon>
    </lineage>
</organism>
<comment type="caution">
    <text evidence="7">The sequence shown here is derived from an EMBL/GenBank/DDBJ whole genome shotgun (WGS) entry which is preliminary data.</text>
</comment>
<evidence type="ECO:0000256" key="3">
    <source>
        <dbReference type="ARBA" id="ARBA00022833"/>
    </source>
</evidence>
<feature type="domain" description="Phorbol-ester/DAG-type" evidence="5">
    <location>
        <begin position="150"/>
        <end position="195"/>
    </location>
</feature>
<evidence type="ECO:0000313" key="8">
    <source>
        <dbReference type="Proteomes" id="UP000835052"/>
    </source>
</evidence>
<feature type="domain" description="Rho-GAP" evidence="6">
    <location>
        <begin position="211"/>
        <end position="408"/>
    </location>
</feature>
<evidence type="ECO:0000256" key="1">
    <source>
        <dbReference type="ARBA" id="ARBA00022468"/>
    </source>
</evidence>
<sequence length="640" mass="72245">MPASVTPNIPANVIMENVIERLRELIFQCEQTTKACAAHYFKSLATLWVRLPGSFHELSDATREYQPGAEYMAFLHTLPTRAASSSSLIRSDRSVDEGVASCDGSTSLTSLRRNALNPDDESVLPDTKRHKKTSYAGRIFDCELSLAAQSHKLQRTMQPSKCAACETLSILYTVQCTKCGYQWHKACFPRITAACGQTPRVVDRRTSIFGVALTKYLEAEHRSVPLILERSVDQLQRRGLLVKGIYRTCGVKSKIEEICEAFERSSVEDQVSLDHVHPMNLASVVKLYLRKLPEPLLTYELYHDFVRVGTSCTTKTNEDEDPVEELKTLLRRLPPCNYETLKFLLLHLNRVSWFQDTNLMGASNLSTVITPSLIWTPPTDVDHAAAIVHTQYTNKCVEVMIRNAYNLFAVDRQTDWQTFFGRYSVEEPPKIEVPGDESDVEDGDELDEELDDEDDEDQMFLPPTPDILKNTRKPAQPNSCIPVVKATVERTHSARRSDESPIQARPAESRRRLASEKTSQPRRSYTTSIVITPLESSSTTREDFDNDDEEDEEDDEDAGVDTADHRHHHLNHIGHRHVFDDYADQFHNENDVTSKKVSTCGIDAALMVPQPLHHPKTQKLTTAIGPPQACCMPETGFKKT</sequence>
<evidence type="ECO:0000259" key="6">
    <source>
        <dbReference type="PROSITE" id="PS50238"/>
    </source>
</evidence>
<feature type="compositionally biased region" description="Polar residues" evidence="4">
    <location>
        <begin position="516"/>
        <end position="539"/>
    </location>
</feature>
<dbReference type="InterPro" id="IPR046349">
    <property type="entry name" value="C1-like_sf"/>
</dbReference>
<keyword evidence="1" id="KW-0343">GTPase activation</keyword>
<dbReference type="EMBL" id="CAJGYM010000025">
    <property type="protein sequence ID" value="CAD6192084.1"/>
    <property type="molecule type" value="Genomic_DNA"/>
</dbReference>
<dbReference type="SMART" id="SM00109">
    <property type="entry name" value="C1"/>
    <property type="match status" value="1"/>
</dbReference>
<dbReference type="Gene3D" id="1.20.1270.60">
    <property type="entry name" value="Arfaptin homology (AH) domain/BAR domain"/>
    <property type="match status" value="1"/>
</dbReference>
<dbReference type="Gene3D" id="1.10.555.10">
    <property type="entry name" value="Rho GTPase activation protein"/>
    <property type="match status" value="1"/>
</dbReference>
<evidence type="ECO:0000256" key="4">
    <source>
        <dbReference type="SAM" id="MobiDB-lite"/>
    </source>
</evidence>
<evidence type="ECO:0000313" key="7">
    <source>
        <dbReference type="EMBL" id="CAD6192084.1"/>
    </source>
</evidence>
<dbReference type="PANTHER" id="PTHR15228:SF25">
    <property type="entry name" value="F-BAR DOMAIN-CONTAINING PROTEIN"/>
    <property type="match status" value="1"/>
</dbReference>
<dbReference type="PROSITE" id="PS50238">
    <property type="entry name" value="RHOGAP"/>
    <property type="match status" value="1"/>
</dbReference>
<dbReference type="InterPro" id="IPR051025">
    <property type="entry name" value="RhoGAP"/>
</dbReference>
<dbReference type="SMART" id="SM00324">
    <property type="entry name" value="RhoGAP"/>
    <property type="match status" value="1"/>
</dbReference>
<dbReference type="GO" id="GO:0007165">
    <property type="term" value="P:signal transduction"/>
    <property type="evidence" value="ECO:0007669"/>
    <property type="project" value="InterPro"/>
</dbReference>